<keyword evidence="5" id="KW-0472">Membrane</keyword>
<dbReference type="PROSITE" id="PS50076">
    <property type="entry name" value="DNAJ_2"/>
    <property type="match status" value="1"/>
</dbReference>
<dbReference type="RefSeq" id="WP_325776245.1">
    <property type="nucleotide sequence ID" value="NZ_VTDN01000018.1"/>
</dbReference>
<dbReference type="PANTHER" id="PTHR44140">
    <property type="entry name" value="LD25575P"/>
    <property type="match status" value="1"/>
</dbReference>
<dbReference type="PANTHER" id="PTHR44140:SF2">
    <property type="entry name" value="LD25575P"/>
    <property type="match status" value="1"/>
</dbReference>
<dbReference type="InterPro" id="IPR001623">
    <property type="entry name" value="DnaJ_domain"/>
</dbReference>
<gene>
    <name evidence="7" type="ORF">I2F25_12560</name>
</gene>
<dbReference type="EMBL" id="VTDN01000018">
    <property type="protein sequence ID" value="MEB5477856.1"/>
    <property type="molecule type" value="Genomic_DNA"/>
</dbReference>
<dbReference type="InterPro" id="IPR051727">
    <property type="entry name" value="DnaJ_C3_Co-chaperones"/>
</dbReference>
<dbReference type="SMART" id="SM00271">
    <property type="entry name" value="DnaJ"/>
    <property type="match status" value="1"/>
</dbReference>
<evidence type="ECO:0000313" key="8">
    <source>
        <dbReference type="Proteomes" id="UP001339883"/>
    </source>
</evidence>
<reference evidence="7 8" key="1">
    <citation type="submission" date="2019-08" db="EMBL/GenBank/DDBJ databases">
        <title>Five species of Acinetobacter isolated from floral nectar and animal pollinators.</title>
        <authorList>
            <person name="Hendry T.A."/>
        </authorList>
    </citation>
    <scope>NUCLEOTIDE SEQUENCE [LARGE SCALE GENOMIC DNA]</scope>
    <source>
        <strain evidence="7 8">MD18.27</strain>
    </source>
</reference>
<sequence>MLWIILLIIGICFLGLIFQFWLVILSTVIGGTFWGTTGGIIGFLVGCFLQATQEKKFVRSRRRHDNYYTHSNQVPYNITRLKPIIELVSYYTTFPDQTWSTDKVSYVKNAFQAECKDATDLRLLKNLLKERSVDLSQILRGVLSIASDYETRITIFKMCCQGLNYNDYNDRDMERILTNLAMHLQLHAFHYQTIINMFKSHYENNSNYRNEESNTTSLSDAYRILDLSETNDQSAVIKAYRKKMMQYHPDKHPNASDLEKEKLNEKVSEIQKAKERILKALS</sequence>
<feature type="domain" description="J" evidence="6">
    <location>
        <begin position="220"/>
        <end position="282"/>
    </location>
</feature>
<evidence type="ECO:0000256" key="3">
    <source>
        <dbReference type="ARBA" id="ARBA00022824"/>
    </source>
</evidence>
<accession>A0ABU6DVI1</accession>
<dbReference type="CDD" id="cd06257">
    <property type="entry name" value="DnaJ"/>
    <property type="match status" value="1"/>
</dbReference>
<evidence type="ECO:0000256" key="5">
    <source>
        <dbReference type="SAM" id="Phobius"/>
    </source>
</evidence>
<evidence type="ECO:0000313" key="7">
    <source>
        <dbReference type="EMBL" id="MEB5477856.1"/>
    </source>
</evidence>
<feature type="transmembrane region" description="Helical" evidence="5">
    <location>
        <begin position="5"/>
        <end position="25"/>
    </location>
</feature>
<keyword evidence="8" id="KW-1185">Reference proteome</keyword>
<dbReference type="InterPro" id="IPR036869">
    <property type="entry name" value="J_dom_sf"/>
</dbReference>
<comment type="subcellular location">
    <subcellularLocation>
        <location evidence="1">Endoplasmic reticulum</location>
    </subcellularLocation>
</comment>
<keyword evidence="5" id="KW-1133">Transmembrane helix</keyword>
<evidence type="ECO:0000256" key="4">
    <source>
        <dbReference type="ARBA" id="ARBA00023186"/>
    </source>
</evidence>
<dbReference type="Gene3D" id="1.10.287.110">
    <property type="entry name" value="DnaJ domain"/>
    <property type="match status" value="1"/>
</dbReference>
<evidence type="ECO:0000259" key="6">
    <source>
        <dbReference type="PROSITE" id="PS50076"/>
    </source>
</evidence>
<dbReference type="SUPFAM" id="SSF46565">
    <property type="entry name" value="Chaperone J-domain"/>
    <property type="match status" value="1"/>
</dbReference>
<protein>
    <submittedName>
        <fullName evidence="7">DnaJ domain-containing protein</fullName>
    </submittedName>
</protein>
<evidence type="ECO:0000256" key="2">
    <source>
        <dbReference type="ARBA" id="ARBA00022729"/>
    </source>
</evidence>
<keyword evidence="2" id="KW-0732">Signal</keyword>
<dbReference type="Pfam" id="PF00226">
    <property type="entry name" value="DnaJ"/>
    <property type="match status" value="1"/>
</dbReference>
<comment type="caution">
    <text evidence="7">The sequence shown here is derived from an EMBL/GenBank/DDBJ whole genome shotgun (WGS) entry which is preliminary data.</text>
</comment>
<keyword evidence="5" id="KW-0812">Transmembrane</keyword>
<name>A0ABU6DVI1_9GAMM</name>
<proteinExistence type="predicted"/>
<evidence type="ECO:0000256" key="1">
    <source>
        <dbReference type="ARBA" id="ARBA00004240"/>
    </source>
</evidence>
<feature type="transmembrane region" description="Helical" evidence="5">
    <location>
        <begin position="31"/>
        <end position="52"/>
    </location>
</feature>
<keyword evidence="3" id="KW-0256">Endoplasmic reticulum</keyword>
<dbReference type="Proteomes" id="UP001339883">
    <property type="component" value="Unassembled WGS sequence"/>
</dbReference>
<organism evidence="7 8">
    <name type="scientific">Acinetobacter pollinis</name>
    <dbReference type="NCBI Taxonomy" id="2605270"/>
    <lineage>
        <taxon>Bacteria</taxon>
        <taxon>Pseudomonadati</taxon>
        <taxon>Pseudomonadota</taxon>
        <taxon>Gammaproteobacteria</taxon>
        <taxon>Moraxellales</taxon>
        <taxon>Moraxellaceae</taxon>
        <taxon>Acinetobacter</taxon>
    </lineage>
</organism>
<keyword evidence="4" id="KW-0143">Chaperone</keyword>